<protein>
    <submittedName>
        <fullName evidence="2">Uncharacterized protein</fullName>
    </submittedName>
</protein>
<feature type="transmembrane region" description="Helical" evidence="1">
    <location>
        <begin position="49"/>
        <end position="67"/>
    </location>
</feature>
<dbReference type="Proteomes" id="UP000560658">
    <property type="component" value="Unassembled WGS sequence"/>
</dbReference>
<keyword evidence="1" id="KW-1133">Transmembrane helix</keyword>
<name>A0A840D2P2_9BACE</name>
<dbReference type="EMBL" id="JACIER010000001">
    <property type="protein sequence ID" value="MBB4042553.1"/>
    <property type="molecule type" value="Genomic_DNA"/>
</dbReference>
<evidence type="ECO:0000313" key="2">
    <source>
        <dbReference type="EMBL" id="MBB4042553.1"/>
    </source>
</evidence>
<dbReference type="RefSeq" id="WP_052517061.1">
    <property type="nucleotide sequence ID" value="NZ_JACIER010000001.1"/>
</dbReference>
<keyword evidence="3" id="KW-1185">Reference proteome</keyword>
<evidence type="ECO:0000256" key="1">
    <source>
        <dbReference type="SAM" id="Phobius"/>
    </source>
</evidence>
<keyword evidence="1" id="KW-0812">Transmembrane</keyword>
<accession>A0A840D2P2</accession>
<gene>
    <name evidence="2" type="ORF">GGR06_000312</name>
</gene>
<comment type="caution">
    <text evidence="2">The sequence shown here is derived from an EMBL/GenBank/DDBJ whole genome shotgun (WGS) entry which is preliminary data.</text>
</comment>
<evidence type="ECO:0000313" key="3">
    <source>
        <dbReference type="Proteomes" id="UP000560658"/>
    </source>
</evidence>
<keyword evidence="1" id="KW-0472">Membrane</keyword>
<sequence>MKSEEEQYEQWLQEMRLASPVLREPEKMVELIFEGIDNTSRRKKKISKLINWSLSVAASLLFTLFVYETYVYPITFDRDQAGIALQSTSFLLEPKEPEETIVWTPEMGVIEKSQRLSAVWKERREEESRKKIFIYKFSQITHTNLIK</sequence>
<proteinExistence type="predicted"/>
<reference evidence="2" key="1">
    <citation type="submission" date="2020-08" db="EMBL/GenBank/DDBJ databases">
        <title>Genomic Encyclopedia of Type Strains, Phase IV (KMG-IV): sequencing the most valuable type-strain genomes for metagenomic binning, comparative biology and taxonomic classification.</title>
        <authorList>
            <person name="Goeker M."/>
        </authorList>
    </citation>
    <scope>NUCLEOTIDE SEQUENCE [LARGE SCALE GENOMIC DNA]</scope>
    <source>
        <strain evidence="2">DSM 105720</strain>
    </source>
</reference>
<dbReference type="AlphaFoldDB" id="A0A840D2P2"/>
<organism evidence="2 3">
    <name type="scientific">Bacteroides reticulotermitis</name>
    <dbReference type="NCBI Taxonomy" id="1133319"/>
    <lineage>
        <taxon>Bacteria</taxon>
        <taxon>Pseudomonadati</taxon>
        <taxon>Bacteroidota</taxon>
        <taxon>Bacteroidia</taxon>
        <taxon>Bacteroidales</taxon>
        <taxon>Bacteroidaceae</taxon>
        <taxon>Bacteroides</taxon>
    </lineage>
</organism>